<dbReference type="SUPFAM" id="SSF54928">
    <property type="entry name" value="RNA-binding domain, RBD"/>
    <property type="match status" value="2"/>
</dbReference>
<dbReference type="FunFam" id="3.30.70.330:FF:000131">
    <property type="entry name" value="Heterogeneous nuclear ribonucleoprotein h3 isoform"/>
    <property type="match status" value="1"/>
</dbReference>
<evidence type="ECO:0000256" key="2">
    <source>
        <dbReference type="ARBA" id="ARBA00022664"/>
    </source>
</evidence>
<keyword evidence="3" id="KW-0677">Repeat</keyword>
<dbReference type="GO" id="GO:0003723">
    <property type="term" value="F:RNA binding"/>
    <property type="evidence" value="ECO:0007669"/>
    <property type="project" value="UniProtKB-UniRule"/>
</dbReference>
<comment type="caution">
    <text evidence="8">The sequence shown here is derived from an EMBL/GenBank/DDBJ whole genome shotgun (WGS) entry which is preliminary data.</text>
</comment>
<evidence type="ECO:0000313" key="9">
    <source>
        <dbReference type="Proteomes" id="UP001221898"/>
    </source>
</evidence>
<dbReference type="AlphaFoldDB" id="A0AAD7S8S5"/>
<dbReference type="PANTHER" id="PTHR13976">
    <property type="entry name" value="HETEROGENEOUS NUCLEAR RIBONUCLEOPROTEIN-RELATED"/>
    <property type="match status" value="1"/>
</dbReference>
<keyword evidence="1" id="KW-0597">Phosphoprotein</keyword>
<keyword evidence="2" id="KW-0507">mRNA processing</keyword>
<evidence type="ECO:0000256" key="3">
    <source>
        <dbReference type="ARBA" id="ARBA00022737"/>
    </source>
</evidence>
<gene>
    <name evidence="8" type="ORF">AAFF_G00431930</name>
</gene>
<dbReference type="GO" id="GO:0006397">
    <property type="term" value="P:mRNA processing"/>
    <property type="evidence" value="ECO:0007669"/>
    <property type="project" value="UniProtKB-KW"/>
</dbReference>
<dbReference type="EMBL" id="JAINUG010000093">
    <property type="protein sequence ID" value="KAJ8398116.1"/>
    <property type="molecule type" value="Genomic_DNA"/>
</dbReference>
<feature type="domain" description="RRM" evidence="7">
    <location>
        <begin position="154"/>
        <end position="231"/>
    </location>
</feature>
<evidence type="ECO:0000259" key="7">
    <source>
        <dbReference type="PROSITE" id="PS50102"/>
    </source>
</evidence>
<dbReference type="InterPro" id="IPR012677">
    <property type="entry name" value="Nucleotide-bd_a/b_plait_sf"/>
</dbReference>
<keyword evidence="4 5" id="KW-0694">RNA-binding</keyword>
<dbReference type="CDD" id="cd12503">
    <property type="entry name" value="RRM1_hnRNPH_GRSF1_like"/>
    <property type="match status" value="1"/>
</dbReference>
<keyword evidence="9" id="KW-1185">Reference proteome</keyword>
<dbReference type="InterPro" id="IPR035979">
    <property type="entry name" value="RBD_domain_sf"/>
</dbReference>
<evidence type="ECO:0000256" key="4">
    <source>
        <dbReference type="ARBA" id="ARBA00022884"/>
    </source>
</evidence>
<dbReference type="Gene3D" id="3.30.70.330">
    <property type="match status" value="3"/>
</dbReference>
<dbReference type="PROSITE" id="PS50102">
    <property type="entry name" value="RRM"/>
    <property type="match status" value="2"/>
</dbReference>
<evidence type="ECO:0000256" key="6">
    <source>
        <dbReference type="SAM" id="MobiDB-lite"/>
    </source>
</evidence>
<evidence type="ECO:0000313" key="8">
    <source>
        <dbReference type="EMBL" id="KAJ8398116.1"/>
    </source>
</evidence>
<feature type="region of interest" description="Disordered" evidence="6">
    <location>
        <begin position="235"/>
        <end position="267"/>
    </location>
</feature>
<evidence type="ECO:0000256" key="5">
    <source>
        <dbReference type="PROSITE-ProRule" id="PRU00176"/>
    </source>
</evidence>
<organism evidence="8 9">
    <name type="scientific">Aldrovandia affinis</name>
    <dbReference type="NCBI Taxonomy" id="143900"/>
    <lineage>
        <taxon>Eukaryota</taxon>
        <taxon>Metazoa</taxon>
        <taxon>Chordata</taxon>
        <taxon>Craniata</taxon>
        <taxon>Vertebrata</taxon>
        <taxon>Euteleostomi</taxon>
        <taxon>Actinopterygii</taxon>
        <taxon>Neopterygii</taxon>
        <taxon>Teleostei</taxon>
        <taxon>Notacanthiformes</taxon>
        <taxon>Halosauridae</taxon>
        <taxon>Aldrovandia</taxon>
    </lineage>
</organism>
<sequence>MLHDGDICWINIMVFSFGKFSLQQKLSTGAGIPLKEDDYPPLPDYNANHESESKEVFIIRLKGLPWSCTPAELMDFFSDCRIHDGVNGIHLTLNRSGKPNGQAFIELEHEEDVPKALERHRQYLGPRYVEVYEVTNSEAETLLKKSALLPPPDGVVKLRGLPYSCTEKDVIQFFPDLEIIAGGVTLVRNHRGRSSGNAYVEFVSQEMADKALLKDREVMGNRYIEVFSSRKSEVHSQYGQRGAESPISNRSVHAGQPHPQPENGKTAAVSMSNVDSGVLTHCVHMRGLPFQASGRDIVNFFSPLRPAKILIEYGPDGRLTGEADVYFTNHDDAVSAMSKDKAHMQERYIELFLNSLSTKSEDVEEEYW</sequence>
<accession>A0AAD7S8S5</accession>
<feature type="domain" description="RRM" evidence="7">
    <location>
        <begin position="57"/>
        <end position="136"/>
    </location>
</feature>
<dbReference type="Pfam" id="PF00076">
    <property type="entry name" value="RRM_1"/>
    <property type="match status" value="2"/>
</dbReference>
<dbReference type="SMART" id="SM00360">
    <property type="entry name" value="RRM"/>
    <property type="match status" value="3"/>
</dbReference>
<reference evidence="8" key="1">
    <citation type="journal article" date="2023" name="Science">
        <title>Genome structures resolve the early diversification of teleost fishes.</title>
        <authorList>
            <person name="Parey E."/>
            <person name="Louis A."/>
            <person name="Montfort J."/>
            <person name="Bouchez O."/>
            <person name="Roques C."/>
            <person name="Iampietro C."/>
            <person name="Lluch J."/>
            <person name="Castinel A."/>
            <person name="Donnadieu C."/>
            <person name="Desvignes T."/>
            <person name="Floi Bucao C."/>
            <person name="Jouanno E."/>
            <person name="Wen M."/>
            <person name="Mejri S."/>
            <person name="Dirks R."/>
            <person name="Jansen H."/>
            <person name="Henkel C."/>
            <person name="Chen W.J."/>
            <person name="Zahm M."/>
            <person name="Cabau C."/>
            <person name="Klopp C."/>
            <person name="Thompson A.W."/>
            <person name="Robinson-Rechavi M."/>
            <person name="Braasch I."/>
            <person name="Lecointre G."/>
            <person name="Bobe J."/>
            <person name="Postlethwait J.H."/>
            <person name="Berthelot C."/>
            <person name="Roest Crollius H."/>
            <person name="Guiguen Y."/>
        </authorList>
    </citation>
    <scope>NUCLEOTIDE SEQUENCE</scope>
    <source>
        <strain evidence="8">NC1722</strain>
    </source>
</reference>
<dbReference type="CDD" id="cd12733">
    <property type="entry name" value="RRM3_GRSF1"/>
    <property type="match status" value="1"/>
</dbReference>
<dbReference type="InterPro" id="IPR000504">
    <property type="entry name" value="RRM_dom"/>
</dbReference>
<evidence type="ECO:0000256" key="1">
    <source>
        <dbReference type="ARBA" id="ARBA00022553"/>
    </source>
</evidence>
<dbReference type="Proteomes" id="UP001221898">
    <property type="component" value="Unassembled WGS sequence"/>
</dbReference>
<dbReference type="InterPro" id="IPR034426">
    <property type="entry name" value="GRSF1_RRM3"/>
</dbReference>
<proteinExistence type="predicted"/>
<protein>
    <recommendedName>
        <fullName evidence="7">RRM domain-containing protein</fullName>
    </recommendedName>
</protein>
<dbReference type="InterPro" id="IPR050666">
    <property type="entry name" value="ESRP"/>
</dbReference>
<name>A0AAD7S8S5_9TELE</name>